<evidence type="ECO:0000313" key="2">
    <source>
        <dbReference type="Proteomes" id="UP000467700"/>
    </source>
</evidence>
<name>A0A8S0WWC5_CYCAE</name>
<organism evidence="1 2">
    <name type="scientific">Cyclocybe aegerita</name>
    <name type="common">Black poplar mushroom</name>
    <name type="synonym">Agrocybe aegerita</name>
    <dbReference type="NCBI Taxonomy" id="1973307"/>
    <lineage>
        <taxon>Eukaryota</taxon>
        <taxon>Fungi</taxon>
        <taxon>Dikarya</taxon>
        <taxon>Basidiomycota</taxon>
        <taxon>Agaricomycotina</taxon>
        <taxon>Agaricomycetes</taxon>
        <taxon>Agaricomycetidae</taxon>
        <taxon>Agaricales</taxon>
        <taxon>Agaricineae</taxon>
        <taxon>Bolbitiaceae</taxon>
        <taxon>Cyclocybe</taxon>
    </lineage>
</organism>
<dbReference type="EMBL" id="CACVBS010000029">
    <property type="protein sequence ID" value="CAA7260388.1"/>
    <property type="molecule type" value="Genomic_DNA"/>
</dbReference>
<sequence length="225" mass="25505">MASVNGTSDATSVPGGPPTRDATYFLEPLFFLVEDGIFQVPKHHFQLNDVFSTTFMLPPPLGETAEGSSEKKPFELRGILKKDFQAFLRVLYPLGVPNNYEDLTSEEWQSVLRLSSMWEFQSLRDLAVQWLGKPGMLDSVSKIQLGESYDLHDWFVAGCGEIVVRKKGPRGEEMVRLGHDMTERLYDLREAHLRAQGGFHNVRYDVGTAVKNEFVDVLGEVEYTW</sequence>
<proteinExistence type="predicted"/>
<evidence type="ECO:0008006" key="3">
    <source>
        <dbReference type="Google" id="ProtNLM"/>
    </source>
</evidence>
<reference evidence="1 2" key="1">
    <citation type="submission" date="2020-01" db="EMBL/GenBank/DDBJ databases">
        <authorList>
            <person name="Gupta K D."/>
        </authorList>
    </citation>
    <scope>NUCLEOTIDE SEQUENCE [LARGE SCALE GENOMIC DNA]</scope>
</reference>
<gene>
    <name evidence="1" type="ORF">AAE3_LOCUS2681</name>
</gene>
<evidence type="ECO:0000313" key="1">
    <source>
        <dbReference type="EMBL" id="CAA7260388.1"/>
    </source>
</evidence>
<comment type="caution">
    <text evidence="1">The sequence shown here is derived from an EMBL/GenBank/DDBJ whole genome shotgun (WGS) entry which is preliminary data.</text>
</comment>
<accession>A0A8S0WWC5</accession>
<keyword evidence="2" id="KW-1185">Reference proteome</keyword>
<dbReference type="Proteomes" id="UP000467700">
    <property type="component" value="Unassembled WGS sequence"/>
</dbReference>
<protein>
    <recommendedName>
        <fullName evidence="3">BTB domain-containing protein</fullName>
    </recommendedName>
</protein>
<dbReference type="AlphaFoldDB" id="A0A8S0WWC5"/>
<dbReference type="OrthoDB" id="3199068at2759"/>